<keyword evidence="6 9" id="KW-0175">Coiled coil</keyword>
<keyword evidence="5" id="KW-0802">TPR repeat</keyword>
<evidence type="ECO:0000313" key="12">
    <source>
        <dbReference type="Proteomes" id="UP001217089"/>
    </source>
</evidence>
<dbReference type="PANTHER" id="PTHR14594">
    <property type="entry name" value="CENTROSOMAL PROTEIN OF 70 KDA"/>
    <property type="match status" value="1"/>
</dbReference>
<name>A0ABQ9EUZ0_TEGGR</name>
<protein>
    <recommendedName>
        <fullName evidence="3">Centrosomal protein of 70 kDa</fullName>
    </recommendedName>
</protein>
<evidence type="ECO:0000256" key="10">
    <source>
        <dbReference type="SAM" id="MobiDB-lite"/>
    </source>
</evidence>
<feature type="region of interest" description="Disordered" evidence="10">
    <location>
        <begin position="220"/>
        <end position="239"/>
    </location>
</feature>
<reference evidence="11 12" key="1">
    <citation type="submission" date="2022-12" db="EMBL/GenBank/DDBJ databases">
        <title>Chromosome-level genome of Tegillarca granosa.</title>
        <authorList>
            <person name="Kim J."/>
        </authorList>
    </citation>
    <scope>NUCLEOTIDE SEQUENCE [LARGE SCALE GENOMIC DNA]</scope>
    <source>
        <strain evidence="11">Teg-2019</strain>
        <tissue evidence="11">Adductor muscle</tissue>
    </source>
</reference>
<comment type="function">
    <text evidence="8">Plays a role in the organization of both preexisting and nascent microtubules in interphase cells. During mitosis, required for the organization and orientation of the mitotic spindle.</text>
</comment>
<comment type="subcellular location">
    <subcellularLocation>
        <location evidence="1">Cytoplasm</location>
        <location evidence="1">Cytoskeleton</location>
        <location evidence="1">Microtubule organizing center</location>
        <location evidence="1">Centrosome</location>
    </subcellularLocation>
</comment>
<keyword evidence="4" id="KW-0963">Cytoplasm</keyword>
<keyword evidence="7" id="KW-0206">Cytoskeleton</keyword>
<evidence type="ECO:0000256" key="4">
    <source>
        <dbReference type="ARBA" id="ARBA00022490"/>
    </source>
</evidence>
<evidence type="ECO:0000256" key="6">
    <source>
        <dbReference type="ARBA" id="ARBA00023054"/>
    </source>
</evidence>
<comment type="subunit">
    <text evidence="2">Directly interacts with tubulin-gamma; this interaction determines centrosomal localization.</text>
</comment>
<feature type="coiled-coil region" evidence="9">
    <location>
        <begin position="128"/>
        <end position="162"/>
    </location>
</feature>
<evidence type="ECO:0000256" key="5">
    <source>
        <dbReference type="ARBA" id="ARBA00022803"/>
    </source>
</evidence>
<gene>
    <name evidence="11" type="ORF">KUTeg_015299</name>
</gene>
<evidence type="ECO:0000256" key="2">
    <source>
        <dbReference type="ARBA" id="ARBA00011832"/>
    </source>
</evidence>
<evidence type="ECO:0000256" key="3">
    <source>
        <dbReference type="ARBA" id="ARBA00018408"/>
    </source>
</evidence>
<accession>A0ABQ9EUZ0</accession>
<dbReference type="InterPro" id="IPR037692">
    <property type="entry name" value="CEP70"/>
</dbReference>
<evidence type="ECO:0000313" key="11">
    <source>
        <dbReference type="EMBL" id="KAJ8307215.1"/>
    </source>
</evidence>
<evidence type="ECO:0000256" key="7">
    <source>
        <dbReference type="ARBA" id="ARBA00023212"/>
    </source>
</evidence>
<comment type="caution">
    <text evidence="11">The sequence shown here is derived from an EMBL/GenBank/DDBJ whole genome shotgun (WGS) entry which is preliminary data.</text>
</comment>
<evidence type="ECO:0000256" key="1">
    <source>
        <dbReference type="ARBA" id="ARBA00004300"/>
    </source>
</evidence>
<proteinExistence type="predicted"/>
<dbReference type="Proteomes" id="UP001217089">
    <property type="component" value="Unassembled WGS sequence"/>
</dbReference>
<evidence type="ECO:0000256" key="9">
    <source>
        <dbReference type="SAM" id="Coils"/>
    </source>
</evidence>
<keyword evidence="12" id="KW-1185">Reference proteome</keyword>
<dbReference type="EMBL" id="JARBDR010000793">
    <property type="protein sequence ID" value="KAJ8307215.1"/>
    <property type="molecule type" value="Genomic_DNA"/>
</dbReference>
<dbReference type="PANTHER" id="PTHR14594:SF1">
    <property type="entry name" value="CENTROSOMAL PROTEIN OF 70 KDA"/>
    <property type="match status" value="1"/>
</dbReference>
<evidence type="ECO:0000256" key="8">
    <source>
        <dbReference type="ARBA" id="ARBA00025273"/>
    </source>
</evidence>
<sequence length="325" mass="37649">MVIYILYASVNLLQGRGTMDDEREERSTDYQTEIDEWAEVNRILKRHGLPVVKFLHPSDVALMSERNLCMDLPMGKNVRQNLASLMADCDHRQALIQDLIITNNKLKIGEPDDVADVLSTSSTTPELSQNIKSLIKSYEKQLRESDRKIKKLEEEKELVKLEMGSRAILSLGPIKDISMEAEAEDLERVVPCIQKLREQADMSDRYEKFCRRVHDLVEEEKTNNKQRSRSISPSRRKDNHLTDKQLHNVLAVLQNWNRDQEDLQELQLSVNKLSDRVAPWLKLRMTGDPTVSQILGVVDKLVFDDGIARDKMYKEWIKLFLPSEH</sequence>
<organism evidence="11 12">
    <name type="scientific">Tegillarca granosa</name>
    <name type="common">Malaysian cockle</name>
    <name type="synonym">Anadara granosa</name>
    <dbReference type="NCBI Taxonomy" id="220873"/>
    <lineage>
        <taxon>Eukaryota</taxon>
        <taxon>Metazoa</taxon>
        <taxon>Spiralia</taxon>
        <taxon>Lophotrochozoa</taxon>
        <taxon>Mollusca</taxon>
        <taxon>Bivalvia</taxon>
        <taxon>Autobranchia</taxon>
        <taxon>Pteriomorphia</taxon>
        <taxon>Arcoida</taxon>
        <taxon>Arcoidea</taxon>
        <taxon>Arcidae</taxon>
        <taxon>Tegillarca</taxon>
    </lineage>
</organism>